<proteinExistence type="predicted"/>
<name>A0A644WWP0_9ZZZZ</name>
<accession>A0A644WWP0</accession>
<organism evidence="1">
    <name type="scientific">bioreactor metagenome</name>
    <dbReference type="NCBI Taxonomy" id="1076179"/>
    <lineage>
        <taxon>unclassified sequences</taxon>
        <taxon>metagenomes</taxon>
        <taxon>ecological metagenomes</taxon>
    </lineage>
</organism>
<dbReference type="EMBL" id="VSSQ01001230">
    <property type="protein sequence ID" value="MPM06454.1"/>
    <property type="molecule type" value="Genomic_DNA"/>
</dbReference>
<protein>
    <recommendedName>
        <fullName evidence="2">HK97 gp10 family phage protein</fullName>
    </recommendedName>
</protein>
<comment type="caution">
    <text evidence="1">The sequence shown here is derived from an EMBL/GenBank/DDBJ whole genome shotgun (WGS) entry which is preliminary data.</text>
</comment>
<reference evidence="1" key="1">
    <citation type="submission" date="2019-08" db="EMBL/GenBank/DDBJ databases">
        <authorList>
            <person name="Kucharzyk K."/>
            <person name="Murdoch R.W."/>
            <person name="Higgins S."/>
            <person name="Loffler F."/>
        </authorList>
    </citation>
    <scope>NUCLEOTIDE SEQUENCE</scope>
</reference>
<dbReference type="AlphaFoldDB" id="A0A644WWP0"/>
<evidence type="ECO:0008006" key="2">
    <source>
        <dbReference type="Google" id="ProtNLM"/>
    </source>
</evidence>
<sequence>MTVDEFEAALAKELELYTNEVTDKIKDVVDKVSMETNEEIKRRIAFKQPTGKYVKAFRVKTSFEDRRNKRRTWFVANGQHRLTHLLENGHALVQGGRTREFPHIKYGEELAKKRMEELSKEAIKSVRR</sequence>
<gene>
    <name evidence="1" type="ORF">SDC9_52755</name>
</gene>
<evidence type="ECO:0000313" key="1">
    <source>
        <dbReference type="EMBL" id="MPM06454.1"/>
    </source>
</evidence>